<dbReference type="InterPro" id="IPR047262">
    <property type="entry name" value="PRX-like1"/>
</dbReference>
<comment type="caution">
    <text evidence="1">The sequence shown here is derived from an EMBL/GenBank/DDBJ whole genome shotgun (WGS) entry which is preliminary data.</text>
</comment>
<sequence>MARSYGAECTPDFFLFNSDMELVYRGQMDGSRPRRADGSGNNVLVTGEDLRRAMDEVLAGEKPSEDQRASLGCSIKWKA</sequence>
<evidence type="ECO:0000313" key="1">
    <source>
        <dbReference type="EMBL" id="MFC6646634.1"/>
    </source>
</evidence>
<protein>
    <recommendedName>
        <fullName evidence="3">Thioredoxin family protein</fullName>
    </recommendedName>
</protein>
<reference evidence="2" key="1">
    <citation type="journal article" date="2019" name="Int. J. Syst. Evol. Microbiol.">
        <title>The Global Catalogue of Microorganisms (GCM) 10K type strain sequencing project: providing services to taxonomists for standard genome sequencing and annotation.</title>
        <authorList>
            <consortium name="The Broad Institute Genomics Platform"/>
            <consortium name="The Broad Institute Genome Sequencing Center for Infectious Disease"/>
            <person name="Wu L."/>
            <person name="Ma J."/>
        </authorList>
    </citation>
    <scope>NUCLEOTIDE SEQUENCE [LARGE SCALE GENOMIC DNA]</scope>
    <source>
        <strain evidence="2">CGMCC 1.16026</strain>
    </source>
</reference>
<dbReference type="EMBL" id="JBHSWI010000001">
    <property type="protein sequence ID" value="MFC6646634.1"/>
    <property type="molecule type" value="Genomic_DNA"/>
</dbReference>
<gene>
    <name evidence="1" type="ORF">ACFQBQ_13770</name>
</gene>
<organism evidence="1 2">
    <name type="scientific">Granulicella cerasi</name>
    <dbReference type="NCBI Taxonomy" id="741063"/>
    <lineage>
        <taxon>Bacteria</taxon>
        <taxon>Pseudomonadati</taxon>
        <taxon>Acidobacteriota</taxon>
        <taxon>Terriglobia</taxon>
        <taxon>Terriglobales</taxon>
        <taxon>Acidobacteriaceae</taxon>
        <taxon>Granulicella</taxon>
    </lineage>
</organism>
<dbReference type="Gene3D" id="3.40.30.10">
    <property type="entry name" value="Glutaredoxin"/>
    <property type="match status" value="1"/>
</dbReference>
<dbReference type="InterPro" id="IPR036249">
    <property type="entry name" value="Thioredoxin-like_sf"/>
</dbReference>
<evidence type="ECO:0008006" key="3">
    <source>
        <dbReference type="Google" id="ProtNLM"/>
    </source>
</evidence>
<proteinExistence type="predicted"/>
<evidence type="ECO:0000313" key="2">
    <source>
        <dbReference type="Proteomes" id="UP001596391"/>
    </source>
</evidence>
<dbReference type="RefSeq" id="WP_390235592.1">
    <property type="nucleotide sequence ID" value="NZ_JBHSWI010000001.1"/>
</dbReference>
<accession>A0ABW1ZAY5</accession>
<dbReference type="PANTHER" id="PTHR43640">
    <property type="entry name" value="OS07G0260300 PROTEIN"/>
    <property type="match status" value="1"/>
</dbReference>
<name>A0ABW1ZAY5_9BACT</name>
<dbReference type="Proteomes" id="UP001596391">
    <property type="component" value="Unassembled WGS sequence"/>
</dbReference>
<dbReference type="SUPFAM" id="SSF52833">
    <property type="entry name" value="Thioredoxin-like"/>
    <property type="match status" value="1"/>
</dbReference>
<keyword evidence="2" id="KW-1185">Reference proteome</keyword>
<dbReference type="PANTHER" id="PTHR43640:SF1">
    <property type="entry name" value="THIOREDOXIN-DEPENDENT PEROXIREDOXIN"/>
    <property type="match status" value="1"/>
</dbReference>